<dbReference type="InterPro" id="IPR026170">
    <property type="entry name" value="FAM173A/B"/>
</dbReference>
<evidence type="ECO:0008006" key="7">
    <source>
        <dbReference type="Google" id="ProtNLM"/>
    </source>
</evidence>
<evidence type="ECO:0000256" key="2">
    <source>
        <dbReference type="ARBA" id="ARBA00022679"/>
    </source>
</evidence>
<keyword evidence="1" id="KW-0489">Methyltransferase</keyword>
<dbReference type="Proteomes" id="UP000176877">
    <property type="component" value="Unassembled WGS sequence"/>
</dbReference>
<dbReference type="Gene3D" id="3.40.50.150">
    <property type="entry name" value="Vaccinia Virus protein VP39"/>
    <property type="match status" value="1"/>
</dbReference>
<name>A0A1F5S7E8_9BACT</name>
<evidence type="ECO:0000256" key="4">
    <source>
        <dbReference type="SAM" id="Phobius"/>
    </source>
</evidence>
<reference evidence="5 6" key="1">
    <citation type="journal article" date="2016" name="Nat. Commun.">
        <title>Thousands of microbial genomes shed light on interconnected biogeochemical processes in an aquifer system.</title>
        <authorList>
            <person name="Anantharaman K."/>
            <person name="Brown C.T."/>
            <person name="Hug L.A."/>
            <person name="Sharon I."/>
            <person name="Castelle C.J."/>
            <person name="Probst A.J."/>
            <person name="Thomas B.C."/>
            <person name="Singh A."/>
            <person name="Wilkins M.J."/>
            <person name="Karaoz U."/>
            <person name="Brodie E.L."/>
            <person name="Williams K.H."/>
            <person name="Hubbard S.S."/>
            <person name="Banfield J.F."/>
        </authorList>
    </citation>
    <scope>NUCLEOTIDE SEQUENCE [LARGE SCALE GENOMIC DNA]</scope>
</reference>
<comment type="caution">
    <text evidence="5">The sequence shown here is derived from an EMBL/GenBank/DDBJ whole genome shotgun (WGS) entry which is preliminary data.</text>
</comment>
<dbReference type="PANTHER" id="PTHR13610">
    <property type="entry name" value="METHYLTRANSFERASE DOMAIN-CONTAINING PROTEIN"/>
    <property type="match status" value="1"/>
</dbReference>
<keyword evidence="4" id="KW-1133">Transmembrane helix</keyword>
<sequence>MDIFSVIIILKTILVIAITGSLIFFGLAACSIYTNLTSGVPWAKIPLRSLEQIFREINLPPASLIYDLGAGDGRVVFLAERLGHRAIGYELSLYPYLKAQFKKYFSRSEARFRRQDFFQQDLSRADAVFIFLVGKVMDRVGRKLKSELKTSTVVISYGFTIPGWRLDRTIMTKPSLTYVYKK</sequence>
<proteinExistence type="predicted"/>
<dbReference type="PANTHER" id="PTHR13610:SF9">
    <property type="entry name" value="FI06469P"/>
    <property type="match status" value="1"/>
</dbReference>
<gene>
    <name evidence="5" type="ORF">A3D45_03220</name>
</gene>
<evidence type="ECO:0000313" key="6">
    <source>
        <dbReference type="Proteomes" id="UP000176877"/>
    </source>
</evidence>
<dbReference type="GO" id="GO:0016279">
    <property type="term" value="F:protein-lysine N-methyltransferase activity"/>
    <property type="evidence" value="ECO:0007669"/>
    <property type="project" value="InterPro"/>
</dbReference>
<dbReference type="InterPro" id="IPR029063">
    <property type="entry name" value="SAM-dependent_MTases_sf"/>
</dbReference>
<accession>A0A1F5S7E8</accession>
<dbReference type="EMBL" id="MFFT01000044">
    <property type="protein sequence ID" value="OGF22587.1"/>
    <property type="molecule type" value="Genomic_DNA"/>
</dbReference>
<protein>
    <recommendedName>
        <fullName evidence="7">DOT1 domain-containing protein</fullName>
    </recommendedName>
</protein>
<evidence type="ECO:0000256" key="1">
    <source>
        <dbReference type="ARBA" id="ARBA00022603"/>
    </source>
</evidence>
<feature type="transmembrane region" description="Helical" evidence="4">
    <location>
        <begin position="12"/>
        <end position="34"/>
    </location>
</feature>
<keyword evidence="3" id="KW-0949">S-adenosyl-L-methionine</keyword>
<keyword evidence="2" id="KW-0808">Transferase</keyword>
<dbReference type="AlphaFoldDB" id="A0A1F5S7E8"/>
<keyword evidence="4" id="KW-0812">Transmembrane</keyword>
<organism evidence="5 6">
    <name type="scientific">Candidatus Falkowbacteria bacterium RIFCSPHIGHO2_02_FULL_42_9</name>
    <dbReference type="NCBI Taxonomy" id="1797986"/>
    <lineage>
        <taxon>Bacteria</taxon>
        <taxon>Candidatus Falkowiibacteriota</taxon>
    </lineage>
</organism>
<dbReference type="SUPFAM" id="SSF53335">
    <property type="entry name" value="S-adenosyl-L-methionine-dependent methyltransferases"/>
    <property type="match status" value="1"/>
</dbReference>
<dbReference type="GO" id="GO:0032259">
    <property type="term" value="P:methylation"/>
    <property type="evidence" value="ECO:0007669"/>
    <property type="project" value="UniProtKB-KW"/>
</dbReference>
<evidence type="ECO:0000256" key="3">
    <source>
        <dbReference type="ARBA" id="ARBA00022691"/>
    </source>
</evidence>
<keyword evidence="4" id="KW-0472">Membrane</keyword>
<evidence type="ECO:0000313" key="5">
    <source>
        <dbReference type="EMBL" id="OGF22587.1"/>
    </source>
</evidence>